<proteinExistence type="predicted"/>
<dbReference type="InterPro" id="IPR003115">
    <property type="entry name" value="ParB_N"/>
</dbReference>
<accession>A0ABZ2Y8R2</accession>
<dbReference type="Gene3D" id="3.90.1530.10">
    <property type="entry name" value="Conserved hypothetical protein from pyrococcus furiosus pfu- 392566-001, ParB domain"/>
    <property type="match status" value="1"/>
</dbReference>
<feature type="domain" description="ParB-like N-terminal" evidence="1">
    <location>
        <begin position="67"/>
        <end position="112"/>
    </location>
</feature>
<keyword evidence="4" id="KW-1185">Reference proteome</keyword>
<protein>
    <submittedName>
        <fullName evidence="3">ParB/RepB/Spo0J family partition protein</fullName>
    </submittedName>
</protein>
<dbReference type="Pfam" id="PF02195">
    <property type="entry name" value="ParB_N"/>
    <property type="match status" value="1"/>
</dbReference>
<evidence type="ECO:0000259" key="1">
    <source>
        <dbReference type="Pfam" id="PF02195"/>
    </source>
</evidence>
<dbReference type="Proteomes" id="UP001461341">
    <property type="component" value="Chromosome"/>
</dbReference>
<dbReference type="SUPFAM" id="SSF110849">
    <property type="entry name" value="ParB/Sulfiredoxin"/>
    <property type="match status" value="1"/>
</dbReference>
<organism evidence="3 4">
    <name type="scientific">Thermatribacter velox</name>
    <dbReference type="NCBI Taxonomy" id="3039681"/>
    <lineage>
        <taxon>Bacteria</taxon>
        <taxon>Pseudomonadati</taxon>
        <taxon>Atribacterota</taxon>
        <taxon>Atribacteria</taxon>
        <taxon>Atribacterales</taxon>
        <taxon>Thermatribacteraceae</taxon>
        <taxon>Thermatribacter</taxon>
    </lineage>
</organism>
<dbReference type="EMBL" id="CP121689">
    <property type="protein sequence ID" value="WZL75402.1"/>
    <property type="molecule type" value="Genomic_DNA"/>
</dbReference>
<dbReference type="InterPro" id="IPR025111">
    <property type="entry name" value="DUF4032"/>
</dbReference>
<evidence type="ECO:0000259" key="2">
    <source>
        <dbReference type="Pfam" id="PF13224"/>
    </source>
</evidence>
<evidence type="ECO:0000313" key="4">
    <source>
        <dbReference type="Proteomes" id="UP001461341"/>
    </source>
</evidence>
<evidence type="ECO:0000313" key="3">
    <source>
        <dbReference type="EMBL" id="WZL75402.1"/>
    </source>
</evidence>
<feature type="domain" description="DUF4032" evidence="2">
    <location>
        <begin position="129"/>
        <end position="240"/>
    </location>
</feature>
<gene>
    <name evidence="3" type="ORF">QBE54_07340</name>
</gene>
<name>A0ABZ2Y8R2_9BACT</name>
<dbReference type="RefSeq" id="WP_369017549.1">
    <property type="nucleotide sequence ID" value="NZ_CP121689.1"/>
</dbReference>
<dbReference type="InterPro" id="IPR036086">
    <property type="entry name" value="ParB/Sulfiredoxin_sf"/>
</dbReference>
<reference evidence="3 4" key="1">
    <citation type="submission" date="2023-03" db="EMBL/GenBank/DDBJ databases">
        <title>Novel Species.</title>
        <authorList>
            <person name="Ma S."/>
        </authorList>
    </citation>
    <scope>NUCLEOTIDE SEQUENCE [LARGE SCALE GENOMIC DNA]</scope>
    <source>
        <strain evidence="3 4">B11</strain>
    </source>
</reference>
<sequence length="274" mass="31525">MPVRGSRERIKAFGEVSRRLGLSNRVYRGIHAIPVEKIVGSVGRAADLLPGFRLKRPDTRYYRIRRAMERGEILPPIIVYKVGDEYYVLDGNHRVAVAKELGREFIDAEVIEFFPSPKIESKALRKKRAEFERITGLKGIDATEPRHYDAFLNYIQDHARQMSASLGREVPIQEAALNWFLCVYTPVVQKIVEKNLEEAFPGKGLADIFAYIMDYKWFQSQKVGYDIGFERALEGFMKEIVGIEQPERPALERRTLGQKVGGLLEEVLPWLKRE</sequence>
<dbReference type="Pfam" id="PF13224">
    <property type="entry name" value="DUF4032"/>
    <property type="match status" value="1"/>
</dbReference>